<gene>
    <name evidence="1" type="ORF">SAMN05444352_12650</name>
</gene>
<reference evidence="2" key="1">
    <citation type="submission" date="2017-06" db="EMBL/GenBank/DDBJ databases">
        <authorList>
            <person name="Varghese N."/>
            <person name="Submissions S."/>
        </authorList>
    </citation>
    <scope>NUCLEOTIDE SEQUENCE [LARGE SCALE GENOMIC DNA]</scope>
    <source>
        <strain evidence="2">DSM 22348</strain>
    </source>
</reference>
<accession>A0A239KGG3</accession>
<dbReference type="AlphaFoldDB" id="A0A239KGG3"/>
<dbReference type="EMBL" id="FZOL01000026">
    <property type="protein sequence ID" value="SNT16224.1"/>
    <property type="molecule type" value="Genomic_DNA"/>
</dbReference>
<dbReference type="RefSeq" id="WP_042128144.1">
    <property type="nucleotide sequence ID" value="NZ_FZOL01000026.1"/>
</dbReference>
<evidence type="ECO:0000313" key="2">
    <source>
        <dbReference type="Proteomes" id="UP000198407"/>
    </source>
</evidence>
<name>A0A239KGG3_9PSED</name>
<dbReference type="Proteomes" id="UP000198407">
    <property type="component" value="Unassembled WGS sequence"/>
</dbReference>
<dbReference type="OrthoDB" id="9949018at2"/>
<organism evidence="1 2">
    <name type="scientific">Pseudomonas japonica</name>
    <dbReference type="NCBI Taxonomy" id="256466"/>
    <lineage>
        <taxon>Bacteria</taxon>
        <taxon>Pseudomonadati</taxon>
        <taxon>Pseudomonadota</taxon>
        <taxon>Gammaproteobacteria</taxon>
        <taxon>Pseudomonadales</taxon>
        <taxon>Pseudomonadaceae</taxon>
        <taxon>Pseudomonas</taxon>
    </lineage>
</organism>
<proteinExistence type="predicted"/>
<sequence>MSKEIQFPADYGFARIGSTINYSTRELNATFYAFEMAKLNGLNLLASNTPTVRLTTRANTFSSATERAWSFSVDSKIKSSFLVCNAELGFHADLASGSSSSSSGMTLDVIYEESGYEIVLAKQATEQQLYECATPKFQQFYKAIADAPTPSDWLLAYQAFHDTFGHGFVSKLKLISYASGSLQFNHSTHLESDNQKWGGSFAISTLGSSASASSEYASSVKSAGSSGELQASVFGVPASSPALSWVKGMIDTYTGKGIDTLLKAPPENLALPTTSAKAPEIPAVVPPKGKNPLPEAKIHISNTDELVSYLKVKNHLKENGSDDVSLEEFMRKDAASKKAMAQAADASNRESLKLLDAQSIANDALKSADRKKPVEQVHAPLALAEKASEGAGSPDLALGGYAICGIEFTPYADLFPALRTRADMLSLAGIHVVRHQTFVLMQQLIAQYLNYVKDLPEVLRGTSIDKAAAEKFEKLVKEYATSSRETTAAKLSNGGTLSAEDCDRLRSEFFSRLRDAFASPHDQGHDPDICIINLYFLKHFRMLESAPFGFVLNVQHNTLPYVKTFPTKSFYLTRNDNAPFLYPGLPIPHDPISITNRQVNDAFLSEKCHRFMPIIRVVNKQPMFILATYINNLYSGLPAASERESLRDIAMEGVAPSATPPQVESLGGWAVIAQMSLDAWSTGTVAPVVSNVYCPYRTRMLGLQPGLPITQDDDGDDLENLNWPEGYVFSESGNVSFVVEQQGTDNAVVSMSRGAMLVNGQKGLRCDVGFIPVSYDMARSQNVQGIPMWCELPLKDFEAAAEGIYARQNR</sequence>
<keyword evidence="2" id="KW-1185">Reference proteome</keyword>
<evidence type="ECO:0000313" key="1">
    <source>
        <dbReference type="EMBL" id="SNT16224.1"/>
    </source>
</evidence>
<protein>
    <submittedName>
        <fullName evidence="1">Uncharacterized protein</fullName>
    </submittedName>
</protein>